<evidence type="ECO:0000256" key="1">
    <source>
        <dbReference type="ARBA" id="ARBA00022679"/>
    </source>
</evidence>
<dbReference type="RefSeq" id="WP_390277872.1">
    <property type="nucleotide sequence ID" value="NZ_JBHRYH010000016.1"/>
</dbReference>
<evidence type="ECO:0000256" key="2">
    <source>
        <dbReference type="ARBA" id="ARBA00023315"/>
    </source>
</evidence>
<name>A0ABV7TT40_9NEIS</name>
<dbReference type="Proteomes" id="UP001595636">
    <property type="component" value="Unassembled WGS sequence"/>
</dbReference>
<comment type="caution">
    <text evidence="4">The sequence shown here is derived from an EMBL/GenBank/DDBJ whole genome shotgun (WGS) entry which is preliminary data.</text>
</comment>
<dbReference type="Gene3D" id="3.40.630.30">
    <property type="match status" value="1"/>
</dbReference>
<dbReference type="EMBL" id="JBHRYH010000016">
    <property type="protein sequence ID" value="MFC3625896.1"/>
    <property type="molecule type" value="Genomic_DNA"/>
</dbReference>
<reference evidence="5" key="1">
    <citation type="journal article" date="2019" name="Int. J. Syst. Evol. Microbiol.">
        <title>The Global Catalogue of Microorganisms (GCM) 10K type strain sequencing project: providing services to taxonomists for standard genome sequencing and annotation.</title>
        <authorList>
            <consortium name="The Broad Institute Genomics Platform"/>
            <consortium name="The Broad Institute Genome Sequencing Center for Infectious Disease"/>
            <person name="Wu L."/>
            <person name="Ma J."/>
        </authorList>
    </citation>
    <scope>NUCLEOTIDE SEQUENCE [LARGE SCALE GENOMIC DNA]</scope>
    <source>
        <strain evidence="5">KCTC 42195</strain>
    </source>
</reference>
<proteinExistence type="predicted"/>
<dbReference type="PANTHER" id="PTHR43072:SF23">
    <property type="entry name" value="UPF0039 PROTEIN C11D3.02C"/>
    <property type="match status" value="1"/>
</dbReference>
<dbReference type="InterPro" id="IPR016181">
    <property type="entry name" value="Acyl_CoA_acyltransferase"/>
</dbReference>
<organism evidence="4 5">
    <name type="scientific">Vogesella amnigena</name>
    <dbReference type="NCBI Taxonomy" id="1507449"/>
    <lineage>
        <taxon>Bacteria</taxon>
        <taxon>Pseudomonadati</taxon>
        <taxon>Pseudomonadota</taxon>
        <taxon>Betaproteobacteria</taxon>
        <taxon>Neisseriales</taxon>
        <taxon>Chromobacteriaceae</taxon>
        <taxon>Vogesella</taxon>
    </lineage>
</organism>
<dbReference type="NCBIfam" id="NF040504">
    <property type="entry name" value="resist_ArsN1b"/>
    <property type="match status" value="1"/>
</dbReference>
<dbReference type="InterPro" id="IPR000182">
    <property type="entry name" value="GNAT_dom"/>
</dbReference>
<dbReference type="PANTHER" id="PTHR43072">
    <property type="entry name" value="N-ACETYLTRANSFERASE"/>
    <property type="match status" value="1"/>
</dbReference>
<dbReference type="SUPFAM" id="SSF55729">
    <property type="entry name" value="Acyl-CoA N-acyltransferases (Nat)"/>
    <property type="match status" value="1"/>
</dbReference>
<protein>
    <submittedName>
        <fullName evidence="4">Arsinothricin resistance N-acetyltransferase ArsN1 family B</fullName>
    </submittedName>
</protein>
<keyword evidence="2" id="KW-0012">Acyltransferase</keyword>
<keyword evidence="5" id="KW-1185">Reference proteome</keyword>
<gene>
    <name evidence="4" type="ORF">ACFOKJ_07065</name>
</gene>
<dbReference type="CDD" id="cd04301">
    <property type="entry name" value="NAT_SF"/>
    <property type="match status" value="1"/>
</dbReference>
<accession>A0ABV7TT40</accession>
<dbReference type="PROSITE" id="PS51186">
    <property type="entry name" value="GNAT"/>
    <property type="match status" value="1"/>
</dbReference>
<keyword evidence="1" id="KW-0808">Transferase</keyword>
<sequence>MSELIIREATPVDAAAICAIYNPYIEYTTISFEEKPVSVADMAERIASTQAQGLPWLVAEAEDGELFGYAYASRWRARPAYRHSVEASIYLRQATVGQGLGKLLYRELLQRLTALGLRTVIGGVAQPNPASDALHRALGFKQVANFEQVGRKFGRWLDVAYWQLSLTAI</sequence>
<evidence type="ECO:0000313" key="5">
    <source>
        <dbReference type="Proteomes" id="UP001595636"/>
    </source>
</evidence>
<evidence type="ECO:0000313" key="4">
    <source>
        <dbReference type="EMBL" id="MFC3625896.1"/>
    </source>
</evidence>
<evidence type="ECO:0000259" key="3">
    <source>
        <dbReference type="PROSITE" id="PS51186"/>
    </source>
</evidence>
<dbReference type="Pfam" id="PF13420">
    <property type="entry name" value="Acetyltransf_4"/>
    <property type="match status" value="1"/>
</dbReference>
<feature type="domain" description="N-acetyltransferase" evidence="3">
    <location>
        <begin position="4"/>
        <end position="167"/>
    </location>
</feature>